<dbReference type="KEGG" id="caul:KCG34_09960"/>
<dbReference type="AlphaFoldDB" id="A0A975G3Z9"/>
<keyword evidence="2" id="KW-1185">Reference proteome</keyword>
<dbReference type="EMBL" id="CP073078">
    <property type="protein sequence ID" value="QUD90157.1"/>
    <property type="molecule type" value="Genomic_DNA"/>
</dbReference>
<proteinExistence type="predicted"/>
<evidence type="ECO:0000313" key="2">
    <source>
        <dbReference type="Proteomes" id="UP000676409"/>
    </source>
</evidence>
<organism evidence="1 2">
    <name type="scientific">Phenylobacterium montanum</name>
    <dbReference type="NCBI Taxonomy" id="2823693"/>
    <lineage>
        <taxon>Bacteria</taxon>
        <taxon>Pseudomonadati</taxon>
        <taxon>Pseudomonadota</taxon>
        <taxon>Alphaproteobacteria</taxon>
        <taxon>Caulobacterales</taxon>
        <taxon>Caulobacteraceae</taxon>
        <taxon>Phenylobacterium</taxon>
    </lineage>
</organism>
<dbReference type="RefSeq" id="WP_211940208.1">
    <property type="nucleotide sequence ID" value="NZ_CP073078.1"/>
</dbReference>
<dbReference type="Proteomes" id="UP000676409">
    <property type="component" value="Chromosome"/>
</dbReference>
<name>A0A975G3Z9_9CAUL</name>
<evidence type="ECO:0000313" key="1">
    <source>
        <dbReference type="EMBL" id="QUD90157.1"/>
    </source>
</evidence>
<reference evidence="1" key="1">
    <citation type="submission" date="2021-04" db="EMBL/GenBank/DDBJ databases">
        <title>The complete genome sequence of Caulobacter sp. S6.</title>
        <authorList>
            <person name="Tang Y."/>
            <person name="Ouyang W."/>
            <person name="Liu Q."/>
            <person name="Huang B."/>
            <person name="Guo Z."/>
            <person name="Lei P."/>
        </authorList>
    </citation>
    <scope>NUCLEOTIDE SEQUENCE</scope>
    <source>
        <strain evidence="1">S6</strain>
    </source>
</reference>
<sequence length="454" mass="49762">MNVKTLYEEILPHLQDIYAEGGNMSAQWVHRVVPDALDAAAASNSNAASLVSKIRQKLGNYKGKRDHAGFNALFEAYSEALIFLAARERGVELRAVPEGGNRGKTPDFETIAAPTIGLEIKTLNPVDPIAAVDDVMNRGFEAGYEAELQARANGVGFAYTEWAPHGEGAEHSDAVVQTMAKISSNVKYGQYSGKPTFLVVSLARLGLHGGPVELRRWVDEDGMRNGHLYTVAAHSFGEHFFAHTRDSFDGPIDLGALPRVGILRDHPFIAGVIFVNQVGSENGASDYFNYAVRFHGVWNSDWERDATFSPEDKQAAKRLFETLCDETNDLDDTRSDAIVDDRVLFSAFQNHLGALGNWAGKPPSGPAFQRFMVEADRLHFAWRGALKKVDVAANYAPRDPADIVTGRLASGWPALTWSGRRHHPKVEVPCLTKAGPLWGLYEGAGRVIRAQIVL</sequence>
<accession>A0A975G3Z9</accession>
<gene>
    <name evidence="1" type="ORF">KCG34_09960</name>
</gene>
<protein>
    <submittedName>
        <fullName evidence="1">Uncharacterized protein</fullName>
    </submittedName>
</protein>